<evidence type="ECO:0000313" key="1">
    <source>
        <dbReference type="EMBL" id="GAF72859.1"/>
    </source>
</evidence>
<accession>X0RVK2</accession>
<comment type="caution">
    <text evidence="1">The sequence shown here is derived from an EMBL/GenBank/DDBJ whole genome shotgun (WGS) entry which is preliminary data.</text>
</comment>
<feature type="non-terminal residue" evidence="1">
    <location>
        <position position="38"/>
    </location>
</feature>
<dbReference type="AlphaFoldDB" id="X0RVK2"/>
<name>X0RVK2_9ZZZZ</name>
<sequence length="38" mass="3560">MPAATAPVAATIAANSAASNYPTTDAPAFTPAAAVSPT</sequence>
<reference evidence="1" key="1">
    <citation type="journal article" date="2014" name="Front. Microbiol.">
        <title>High frequency of phylogenetically diverse reductive dehalogenase-homologous genes in deep subseafloor sedimentary metagenomes.</title>
        <authorList>
            <person name="Kawai M."/>
            <person name="Futagami T."/>
            <person name="Toyoda A."/>
            <person name="Takaki Y."/>
            <person name="Nishi S."/>
            <person name="Hori S."/>
            <person name="Arai W."/>
            <person name="Tsubouchi T."/>
            <person name="Morono Y."/>
            <person name="Uchiyama I."/>
            <person name="Ito T."/>
            <person name="Fujiyama A."/>
            <person name="Inagaki F."/>
            <person name="Takami H."/>
        </authorList>
    </citation>
    <scope>NUCLEOTIDE SEQUENCE</scope>
    <source>
        <strain evidence="1">Expedition CK06-06</strain>
    </source>
</reference>
<proteinExistence type="predicted"/>
<organism evidence="1">
    <name type="scientific">marine sediment metagenome</name>
    <dbReference type="NCBI Taxonomy" id="412755"/>
    <lineage>
        <taxon>unclassified sequences</taxon>
        <taxon>metagenomes</taxon>
        <taxon>ecological metagenomes</taxon>
    </lineage>
</organism>
<protein>
    <submittedName>
        <fullName evidence="1">Uncharacterized protein</fullName>
    </submittedName>
</protein>
<gene>
    <name evidence="1" type="ORF">S01H1_02941</name>
</gene>
<dbReference type="EMBL" id="BARS01001515">
    <property type="protein sequence ID" value="GAF72859.1"/>
    <property type="molecule type" value="Genomic_DNA"/>
</dbReference>